<gene>
    <name evidence="4" type="ORF">SAMN05446037_1008143</name>
</gene>
<dbReference type="PROSITE" id="PS00910">
    <property type="entry name" value="UPF0029"/>
    <property type="match status" value="1"/>
</dbReference>
<evidence type="ECO:0000259" key="2">
    <source>
        <dbReference type="Pfam" id="PF01205"/>
    </source>
</evidence>
<dbReference type="InterPro" id="IPR023582">
    <property type="entry name" value="Impact"/>
</dbReference>
<dbReference type="OrthoDB" id="9813771at2"/>
<proteinExistence type="inferred from homology"/>
<organism evidence="4 5">
    <name type="scientific">Anaerovirgula multivorans</name>
    <dbReference type="NCBI Taxonomy" id="312168"/>
    <lineage>
        <taxon>Bacteria</taxon>
        <taxon>Bacillati</taxon>
        <taxon>Bacillota</taxon>
        <taxon>Clostridia</taxon>
        <taxon>Peptostreptococcales</taxon>
        <taxon>Natronincolaceae</taxon>
        <taxon>Anaerovirgula</taxon>
    </lineage>
</organism>
<keyword evidence="5" id="KW-1185">Reference proteome</keyword>
<dbReference type="PANTHER" id="PTHR16301">
    <property type="entry name" value="IMPACT-RELATED"/>
    <property type="match status" value="1"/>
</dbReference>
<dbReference type="Proteomes" id="UP000198304">
    <property type="component" value="Unassembled WGS sequence"/>
</dbReference>
<dbReference type="NCBIfam" id="TIGR00257">
    <property type="entry name" value="IMPACT_YIGZ"/>
    <property type="match status" value="1"/>
</dbReference>
<dbReference type="AlphaFoldDB" id="A0A239DWA2"/>
<dbReference type="Gene3D" id="3.30.70.240">
    <property type="match status" value="1"/>
</dbReference>
<dbReference type="InterPro" id="IPR015269">
    <property type="entry name" value="UPF0029_Impact_C"/>
</dbReference>
<reference evidence="4 5" key="1">
    <citation type="submission" date="2017-06" db="EMBL/GenBank/DDBJ databases">
        <authorList>
            <person name="Kim H.J."/>
            <person name="Triplett B.A."/>
        </authorList>
    </citation>
    <scope>NUCLEOTIDE SEQUENCE [LARGE SCALE GENOMIC DNA]</scope>
    <source>
        <strain evidence="4 5">SCA</strain>
    </source>
</reference>
<dbReference type="PANTHER" id="PTHR16301:SF20">
    <property type="entry name" value="IMPACT FAMILY MEMBER YIGZ"/>
    <property type="match status" value="1"/>
</dbReference>
<evidence type="ECO:0000259" key="3">
    <source>
        <dbReference type="Pfam" id="PF09186"/>
    </source>
</evidence>
<name>A0A239DWA2_9FIRM</name>
<dbReference type="InterPro" id="IPR035647">
    <property type="entry name" value="EFG_III/V"/>
</dbReference>
<dbReference type="SUPFAM" id="SSF54980">
    <property type="entry name" value="EF-G C-terminal domain-like"/>
    <property type="match status" value="1"/>
</dbReference>
<dbReference type="InterPro" id="IPR020568">
    <property type="entry name" value="Ribosomal_Su5_D2-typ_SF"/>
</dbReference>
<dbReference type="Pfam" id="PF09186">
    <property type="entry name" value="DUF1949"/>
    <property type="match status" value="1"/>
</dbReference>
<protein>
    <submittedName>
        <fullName evidence="4">Uncharacterized protein, YigZ family</fullName>
    </submittedName>
</protein>
<feature type="domain" description="Impact N-terminal" evidence="2">
    <location>
        <begin position="20"/>
        <end position="123"/>
    </location>
</feature>
<dbReference type="RefSeq" id="WP_089282816.1">
    <property type="nucleotide sequence ID" value="NZ_FZOJ01000008.1"/>
</dbReference>
<dbReference type="InterPro" id="IPR020569">
    <property type="entry name" value="UPF0029_Impact_CS"/>
</dbReference>
<accession>A0A239DWA2</accession>
<sequence length="216" mass="24848">MLKEYRTLFDRGKDEIIIEKSRFIGYAKPVYSEESAIQFVEEIKAKHKDATHNVPAYVIGDRNEIQRYSDDGEPSGTAGIPVLEVIKKEDLRNVAIVVTRYFGGVKLGTGGLVRAYTKGAKIALEAARIIVKRAHKMIHVRIDYTLLGKIQNEILQNKYLLKETQYDDAVHFYVYVKKDEVETFLKQLTEWTNARCEAEEIKEDYLIEIDGKIVYP</sequence>
<dbReference type="Pfam" id="PF01205">
    <property type="entry name" value="Impact_N"/>
    <property type="match status" value="1"/>
</dbReference>
<dbReference type="GO" id="GO:0006446">
    <property type="term" value="P:regulation of translational initiation"/>
    <property type="evidence" value="ECO:0007669"/>
    <property type="project" value="TreeGrafter"/>
</dbReference>
<evidence type="ECO:0000313" key="5">
    <source>
        <dbReference type="Proteomes" id="UP000198304"/>
    </source>
</evidence>
<dbReference type="Gene3D" id="3.30.230.30">
    <property type="entry name" value="Impact, N-terminal domain"/>
    <property type="match status" value="1"/>
</dbReference>
<feature type="domain" description="UPF0029" evidence="3">
    <location>
        <begin position="140"/>
        <end position="195"/>
    </location>
</feature>
<dbReference type="EMBL" id="FZOJ01000008">
    <property type="protein sequence ID" value="SNS36003.1"/>
    <property type="molecule type" value="Genomic_DNA"/>
</dbReference>
<dbReference type="GO" id="GO:0005737">
    <property type="term" value="C:cytoplasm"/>
    <property type="evidence" value="ECO:0007669"/>
    <property type="project" value="TreeGrafter"/>
</dbReference>
<evidence type="ECO:0000313" key="4">
    <source>
        <dbReference type="EMBL" id="SNS36003.1"/>
    </source>
</evidence>
<evidence type="ECO:0000256" key="1">
    <source>
        <dbReference type="ARBA" id="ARBA00007665"/>
    </source>
</evidence>
<dbReference type="InterPro" id="IPR001498">
    <property type="entry name" value="Impact_N"/>
</dbReference>
<dbReference type="SUPFAM" id="SSF54211">
    <property type="entry name" value="Ribosomal protein S5 domain 2-like"/>
    <property type="match status" value="1"/>
</dbReference>
<comment type="similarity">
    <text evidence="1">Belongs to the IMPACT family.</text>
</comment>
<dbReference type="InterPro" id="IPR015796">
    <property type="entry name" value="Impact_YigZ-like"/>
</dbReference>
<dbReference type="InterPro" id="IPR036956">
    <property type="entry name" value="Impact_N_sf"/>
</dbReference>